<name>A0ABP0GKM3_CLALP</name>
<dbReference type="EMBL" id="CAWYQH010000130">
    <property type="protein sequence ID" value="CAK8692300.1"/>
    <property type="molecule type" value="Genomic_DNA"/>
</dbReference>
<dbReference type="PANTHER" id="PTHR23098">
    <property type="entry name" value="AGAP001331-PA-RELATED"/>
    <property type="match status" value="1"/>
</dbReference>
<evidence type="ECO:0000313" key="4">
    <source>
        <dbReference type="EMBL" id="CAK8692300.1"/>
    </source>
</evidence>
<gene>
    <name evidence="4" type="ORF">CVLEPA_LOCUS25021</name>
</gene>
<evidence type="ECO:0000256" key="2">
    <source>
        <dbReference type="SAM" id="MobiDB-lite"/>
    </source>
</evidence>
<keyword evidence="1" id="KW-0175">Coiled coil</keyword>
<dbReference type="Proteomes" id="UP001642483">
    <property type="component" value="Unassembled WGS sequence"/>
</dbReference>
<dbReference type="InterPro" id="IPR001005">
    <property type="entry name" value="SANT/Myb"/>
</dbReference>
<reference evidence="4 5" key="1">
    <citation type="submission" date="2024-02" db="EMBL/GenBank/DDBJ databases">
        <authorList>
            <person name="Daric V."/>
            <person name="Darras S."/>
        </authorList>
    </citation>
    <scope>NUCLEOTIDE SEQUENCE [LARGE SCALE GENOMIC DNA]</scope>
</reference>
<keyword evidence="5" id="KW-1185">Reference proteome</keyword>
<dbReference type="InterPro" id="IPR028002">
    <property type="entry name" value="Myb_DNA-bind_5"/>
</dbReference>
<feature type="coiled-coil region" evidence="1">
    <location>
        <begin position="309"/>
        <end position="347"/>
    </location>
</feature>
<evidence type="ECO:0000313" key="5">
    <source>
        <dbReference type="Proteomes" id="UP001642483"/>
    </source>
</evidence>
<dbReference type="Pfam" id="PF13873">
    <property type="entry name" value="Myb_DNA-bind_5"/>
    <property type="match status" value="1"/>
</dbReference>
<organism evidence="4 5">
    <name type="scientific">Clavelina lepadiformis</name>
    <name type="common">Light-bulb sea squirt</name>
    <name type="synonym">Ascidia lepadiformis</name>
    <dbReference type="NCBI Taxonomy" id="159417"/>
    <lineage>
        <taxon>Eukaryota</taxon>
        <taxon>Metazoa</taxon>
        <taxon>Chordata</taxon>
        <taxon>Tunicata</taxon>
        <taxon>Ascidiacea</taxon>
        <taxon>Aplousobranchia</taxon>
        <taxon>Clavelinidae</taxon>
        <taxon>Clavelina</taxon>
    </lineage>
</organism>
<evidence type="ECO:0000256" key="1">
    <source>
        <dbReference type="SAM" id="Coils"/>
    </source>
</evidence>
<accession>A0ABP0GKM3</accession>
<proteinExistence type="predicted"/>
<sequence length="386" mass="43884">MATKDGPGFAFMRRINFTHSEKLMLLNLVEKYRSYIIDNINDGGPWRRKSDVWEEIAQEYNIASEDGMQRDGKQLKKCWENMKTRFRKANPACVRPTEVLLQENKAHAEIPIPDESAVEERMAALVSRNGNRESITAPFLVTPSQLSHNSGKVVPCIREKSPTIEIMDEDYSQQKINLPANDTKPSILQADSQQTFSCPTSMPGPDSNDNAFVLATTKGHDDNGTITSSTLTSPNNYLSHSSFSRKRQLSQRTLSQQNGVRSGNGGPPPRFYGKLTSSISKQRPLFSQRPTHGQSRNTSALDAEKVLRVRLLRTKIREQETRIHMMQQRMRQERERHEAALLLLRKKTDHYEAQTESLRTMLPDDVNNVFGDDDDLCEDSTYDAIQ</sequence>
<feature type="compositionally biased region" description="Polar residues" evidence="2">
    <location>
        <begin position="225"/>
        <end position="242"/>
    </location>
</feature>
<evidence type="ECO:0000259" key="3">
    <source>
        <dbReference type="SMART" id="SM00717"/>
    </source>
</evidence>
<feature type="domain" description="Myb-like" evidence="3">
    <location>
        <begin position="13"/>
        <end position="85"/>
    </location>
</feature>
<dbReference type="SMART" id="SM00717">
    <property type="entry name" value="SANT"/>
    <property type="match status" value="1"/>
</dbReference>
<protein>
    <recommendedName>
        <fullName evidence="3">Myb-like domain-containing protein</fullName>
    </recommendedName>
</protein>
<comment type="caution">
    <text evidence="4">The sequence shown here is derived from an EMBL/GenBank/DDBJ whole genome shotgun (WGS) entry which is preliminary data.</text>
</comment>
<dbReference type="PANTHER" id="PTHR23098:SF23">
    <property type="entry name" value="MYB-RELATED TRANSCRIPTION FACTOR, PARTNER OF PROFILIN-LIKE ISOFORM X2-RELATED"/>
    <property type="match status" value="1"/>
</dbReference>
<feature type="region of interest" description="Disordered" evidence="2">
    <location>
        <begin position="225"/>
        <end position="275"/>
    </location>
</feature>
<dbReference type="Gene3D" id="1.10.10.60">
    <property type="entry name" value="Homeodomain-like"/>
    <property type="match status" value="1"/>
</dbReference>
<feature type="compositionally biased region" description="Polar residues" evidence="2">
    <location>
        <begin position="250"/>
        <end position="261"/>
    </location>
</feature>